<dbReference type="GO" id="GO:0035720">
    <property type="term" value="P:intraciliary anterograde transport"/>
    <property type="evidence" value="ECO:0007669"/>
    <property type="project" value="TreeGrafter"/>
</dbReference>
<dbReference type="Pfam" id="PF13181">
    <property type="entry name" value="TPR_8"/>
    <property type="match status" value="1"/>
</dbReference>
<gene>
    <name evidence="7" type="ORF">NMOB1V02_LOCUS943</name>
</gene>
<dbReference type="GO" id="GO:0030992">
    <property type="term" value="C:intraciliary transport particle B"/>
    <property type="evidence" value="ECO:0007669"/>
    <property type="project" value="TreeGrafter"/>
</dbReference>
<dbReference type="GO" id="GO:0035735">
    <property type="term" value="P:intraciliary transport involved in cilium assembly"/>
    <property type="evidence" value="ECO:0007669"/>
    <property type="project" value="TreeGrafter"/>
</dbReference>
<dbReference type="AlphaFoldDB" id="A0A7R9BE88"/>
<dbReference type="EMBL" id="CAJPEX010000084">
    <property type="protein sequence ID" value="CAG0913187.1"/>
    <property type="molecule type" value="Genomic_DNA"/>
</dbReference>
<dbReference type="PANTHER" id="PTHR14781:SF0">
    <property type="entry name" value="INTRAFLAGELLAR TRANSPORT PROTEIN 56"/>
    <property type="match status" value="1"/>
</dbReference>
<evidence type="ECO:0000256" key="2">
    <source>
        <dbReference type="ARBA" id="ARBA00007834"/>
    </source>
</evidence>
<keyword evidence="6" id="KW-0966">Cell projection</keyword>
<evidence type="ECO:0000256" key="5">
    <source>
        <dbReference type="ARBA" id="ARBA00022803"/>
    </source>
</evidence>
<dbReference type="FunFam" id="1.25.40.10:FF:001373">
    <property type="entry name" value="Tetratricopeptide repeat domain 26"/>
    <property type="match status" value="1"/>
</dbReference>
<comment type="similarity">
    <text evidence="2">Belongs to the IFT56 family.</text>
</comment>
<dbReference type="InterPro" id="IPR019734">
    <property type="entry name" value="TPR_rpt"/>
</dbReference>
<evidence type="ECO:0000256" key="6">
    <source>
        <dbReference type="ARBA" id="ARBA00023273"/>
    </source>
</evidence>
<dbReference type="Proteomes" id="UP000678499">
    <property type="component" value="Unassembled WGS sequence"/>
</dbReference>
<dbReference type="EMBL" id="OA882121">
    <property type="protein sequence ID" value="CAD7273035.1"/>
    <property type="molecule type" value="Genomic_DNA"/>
</dbReference>
<keyword evidence="8" id="KW-1185">Reference proteome</keyword>
<dbReference type="FunFam" id="1.25.40.10:FF:000372">
    <property type="entry name" value="Tetratricopeptide repeat domain 26"/>
    <property type="match status" value="1"/>
</dbReference>
<dbReference type="Gene3D" id="1.25.40.10">
    <property type="entry name" value="Tetratricopeptide repeat domain"/>
    <property type="match status" value="4"/>
</dbReference>
<dbReference type="PANTHER" id="PTHR14781">
    <property type="entry name" value="INTRAFLAGELLAR TRANSPORT PROTEIN 56"/>
    <property type="match status" value="1"/>
</dbReference>
<dbReference type="InterPro" id="IPR011990">
    <property type="entry name" value="TPR-like_helical_dom_sf"/>
</dbReference>
<evidence type="ECO:0000256" key="3">
    <source>
        <dbReference type="ARBA" id="ARBA00019387"/>
    </source>
</evidence>
<comment type="subcellular location">
    <subcellularLocation>
        <location evidence="1">Cell projection</location>
        <location evidence="1">Cilium</location>
    </subcellularLocation>
</comment>
<evidence type="ECO:0000256" key="4">
    <source>
        <dbReference type="ARBA" id="ARBA00022737"/>
    </source>
</evidence>
<accession>A0A7R9BE88</accession>
<keyword evidence="4" id="KW-0677">Repeat</keyword>
<dbReference type="InterPro" id="IPR030511">
    <property type="entry name" value="TTC26"/>
</dbReference>
<dbReference type="Pfam" id="PF13174">
    <property type="entry name" value="TPR_6"/>
    <property type="match status" value="1"/>
</dbReference>
<keyword evidence="5" id="KW-0802">TPR repeat</keyword>
<evidence type="ECO:0000313" key="8">
    <source>
        <dbReference type="Proteomes" id="UP000678499"/>
    </source>
</evidence>
<dbReference type="GO" id="GO:0097546">
    <property type="term" value="C:ciliary base"/>
    <property type="evidence" value="ECO:0007669"/>
    <property type="project" value="TreeGrafter"/>
</dbReference>
<dbReference type="OrthoDB" id="95390at2759"/>
<evidence type="ECO:0000313" key="7">
    <source>
        <dbReference type="EMBL" id="CAD7273035.1"/>
    </source>
</evidence>
<protein>
    <recommendedName>
        <fullName evidence="3">Intraflagellar transport protein 56</fullName>
    </recommendedName>
</protein>
<reference evidence="7" key="1">
    <citation type="submission" date="2020-11" db="EMBL/GenBank/DDBJ databases">
        <authorList>
            <person name="Tran Van P."/>
        </authorList>
    </citation>
    <scope>NUCLEOTIDE SEQUENCE</scope>
</reference>
<dbReference type="SUPFAM" id="SSF48452">
    <property type="entry name" value="TPR-like"/>
    <property type="match status" value="3"/>
</dbReference>
<dbReference type="GO" id="GO:0120170">
    <property type="term" value="F:intraciliary transport particle B binding"/>
    <property type="evidence" value="ECO:0007669"/>
    <property type="project" value="TreeGrafter"/>
</dbReference>
<dbReference type="GO" id="GO:0036064">
    <property type="term" value="C:ciliary basal body"/>
    <property type="evidence" value="ECO:0007669"/>
    <property type="project" value="TreeGrafter"/>
</dbReference>
<sequence>MSPESTTRPKKNRLLTKFSQVAMVTCRPTVYTRMNQREQIVLQTGTQLLLSLLRTISVANMILSRLKPASKSKPGSAPTDTKTKKHVPTADEFFQSRDFTGAMTVLEFDRNSGKGSDATDELIGYCAFHLGDYKRALLEYDAISKRRNPPLSVWVHLGCCYFYLGMLTEAEEMSPESTTRPKKNRLLTKFSQVAMVTCRPTVYTRMNQREQIVLQTGTQLLLSLLRTISVANMILSRLKPASKSKPGSAPTDTKTKKHVPTADEFFQSRDFTGAMTVLEFDRNSGKGSDATDELIGYCAFHLGDYKRALLEYDAISKRRNPPSSVWVHLGCCYFYLGMLTEAEEMATKAENSRLKTRLMFHLSHKLNDETKLMEYHQMLEDIIEDQLCLASIHYLRSHYQEAIDIYKRILTDNRDYLALNVYIALCYYKLDYYDVSQEMLQTYLQQYPDSLTAVNLKACNHFRLYNGKAAEAELKALKDACSPNFRFGDDLIKHNLVVFRNGEGALQVLPGLVDVIPEARLNLVIYHLKQDELRDAFSLISELEPTVPQEYILKGVVHAAIGQETGSRDQLKSAQQYFQLVGGSASECDTIPGRQCMASCFFLLKQFDDVLLYLNSIKSYFFNDDVFNFNYAQAKAAAGNYEEAEEAFKLIQSEKLKSDYAYLSWLTRCYIMNKKPRMAWEVYLKLEASPESFALLTLIANDCYRLGQFFYSAKAFDILDKMDPTPEYWEGRRGACVGTFQQVIAGKESKEILTEVLQMLRSANWAEAEGIAKLIRKWASSNEINV</sequence>
<proteinExistence type="inferred from homology"/>
<organism evidence="7">
    <name type="scientific">Notodromas monacha</name>
    <dbReference type="NCBI Taxonomy" id="399045"/>
    <lineage>
        <taxon>Eukaryota</taxon>
        <taxon>Metazoa</taxon>
        <taxon>Ecdysozoa</taxon>
        <taxon>Arthropoda</taxon>
        <taxon>Crustacea</taxon>
        <taxon>Oligostraca</taxon>
        <taxon>Ostracoda</taxon>
        <taxon>Podocopa</taxon>
        <taxon>Podocopida</taxon>
        <taxon>Cypridocopina</taxon>
        <taxon>Cypridoidea</taxon>
        <taxon>Cyprididae</taxon>
        <taxon>Notodromas</taxon>
    </lineage>
</organism>
<name>A0A7R9BE88_9CRUS</name>
<evidence type="ECO:0000256" key="1">
    <source>
        <dbReference type="ARBA" id="ARBA00004138"/>
    </source>
</evidence>